<dbReference type="EMBL" id="BK032536">
    <property type="protein sequence ID" value="DAF46370.1"/>
    <property type="molecule type" value="Genomic_DNA"/>
</dbReference>
<evidence type="ECO:0000313" key="1">
    <source>
        <dbReference type="EMBL" id="DAF46370.1"/>
    </source>
</evidence>
<accession>A0A8S5S6P6</accession>
<organism evidence="1">
    <name type="scientific">Podoviridae sp. ctsUe5</name>
    <dbReference type="NCBI Taxonomy" id="2827750"/>
    <lineage>
        <taxon>Viruses</taxon>
        <taxon>Duplodnaviria</taxon>
        <taxon>Heunggongvirae</taxon>
        <taxon>Uroviricota</taxon>
        <taxon>Caudoviricetes</taxon>
    </lineage>
</organism>
<name>A0A8S5S6P6_9CAUD</name>
<proteinExistence type="predicted"/>
<sequence>MYNFNTYSNTQCRTCIWLCTGTGSTQCDKANNCIVCDNYNHEQARCKCREKATDETECPYYKENKDARSKDA</sequence>
<protein>
    <submittedName>
        <fullName evidence="1">Uncharacterized protein</fullName>
    </submittedName>
</protein>
<reference evidence="1" key="1">
    <citation type="journal article" date="2021" name="Proc. Natl. Acad. Sci. U.S.A.">
        <title>A Catalog of Tens of Thousands of Viruses from Human Metagenomes Reveals Hidden Associations with Chronic Diseases.</title>
        <authorList>
            <person name="Tisza M.J."/>
            <person name="Buck C.B."/>
        </authorList>
    </citation>
    <scope>NUCLEOTIDE SEQUENCE</scope>
    <source>
        <strain evidence="1">CtsUe5</strain>
    </source>
</reference>